<dbReference type="InterPro" id="IPR002763">
    <property type="entry name" value="DUF72"/>
</dbReference>
<accession>A0A4Y8ZR96</accession>
<sequence length="251" mass="27112">MDIVIGTAGWSIARASADAFPAGGSALERYARRFRGAEINSSFHRSHRASTWQRWAASVPEDFRFAAKLPKAITHQAKLVGAEALVESFLAEVAPLGPRLSILLVQLPPKLAFERGVAEPFLAGLAARTAARIACEPRHPSWFEEEPDRLLAALGVARVAADPAVVPAAAEPGGWQGLHYWRLHGSPVMYRSAYGVERLEAYARQMERGAAPETWCMFDNTASSAATGDALMLASLFEAADQRSARSSLSI</sequence>
<reference evidence="1 2" key="1">
    <citation type="submission" date="2019-03" db="EMBL/GenBank/DDBJ databases">
        <title>Genome sequence of Sphingomonas sp. 17J27-24.</title>
        <authorList>
            <person name="Kim M."/>
            <person name="Maeng S."/>
            <person name="Sathiyaraj S."/>
        </authorList>
    </citation>
    <scope>NUCLEOTIDE SEQUENCE [LARGE SCALE GENOMIC DNA]</scope>
    <source>
        <strain evidence="1 2">17J27-24</strain>
    </source>
</reference>
<dbReference type="InterPro" id="IPR036520">
    <property type="entry name" value="UPF0759_sf"/>
</dbReference>
<dbReference type="OrthoDB" id="9780310at2"/>
<protein>
    <submittedName>
        <fullName evidence="1">DUF72 domain-containing protein</fullName>
    </submittedName>
</protein>
<proteinExistence type="predicted"/>
<dbReference type="AlphaFoldDB" id="A0A4Y8ZR96"/>
<dbReference type="Proteomes" id="UP000298213">
    <property type="component" value="Unassembled WGS sequence"/>
</dbReference>
<dbReference type="SUPFAM" id="SSF117396">
    <property type="entry name" value="TM1631-like"/>
    <property type="match status" value="1"/>
</dbReference>
<name>A0A4Y8ZR96_9SPHN</name>
<dbReference type="PANTHER" id="PTHR30348:SF14">
    <property type="entry name" value="BLR8050 PROTEIN"/>
    <property type="match status" value="1"/>
</dbReference>
<dbReference type="RefSeq" id="WP_135085905.1">
    <property type="nucleotide sequence ID" value="NZ_SPDV01000014.1"/>
</dbReference>
<comment type="caution">
    <text evidence="1">The sequence shown here is derived from an EMBL/GenBank/DDBJ whole genome shotgun (WGS) entry which is preliminary data.</text>
</comment>
<evidence type="ECO:0000313" key="1">
    <source>
        <dbReference type="EMBL" id="TFI58550.1"/>
    </source>
</evidence>
<dbReference type="PANTHER" id="PTHR30348">
    <property type="entry name" value="UNCHARACTERIZED PROTEIN YECE"/>
    <property type="match status" value="1"/>
</dbReference>
<dbReference type="EMBL" id="SPDV01000014">
    <property type="protein sequence ID" value="TFI58550.1"/>
    <property type="molecule type" value="Genomic_DNA"/>
</dbReference>
<dbReference type="Pfam" id="PF01904">
    <property type="entry name" value="DUF72"/>
    <property type="match status" value="1"/>
</dbReference>
<gene>
    <name evidence="1" type="ORF">E2493_08990</name>
</gene>
<evidence type="ECO:0000313" key="2">
    <source>
        <dbReference type="Proteomes" id="UP000298213"/>
    </source>
</evidence>
<keyword evidence="2" id="KW-1185">Reference proteome</keyword>
<organism evidence="1 2">
    <name type="scientific">Sphingomonas parva</name>
    <dbReference type="NCBI Taxonomy" id="2555898"/>
    <lineage>
        <taxon>Bacteria</taxon>
        <taxon>Pseudomonadati</taxon>
        <taxon>Pseudomonadota</taxon>
        <taxon>Alphaproteobacteria</taxon>
        <taxon>Sphingomonadales</taxon>
        <taxon>Sphingomonadaceae</taxon>
        <taxon>Sphingomonas</taxon>
    </lineage>
</organism>
<dbReference type="Gene3D" id="3.20.20.410">
    <property type="entry name" value="Protein of unknown function UPF0759"/>
    <property type="match status" value="1"/>
</dbReference>